<comment type="pathway">
    <text evidence="1">Protein modification; protein ubiquitination.</text>
</comment>
<dbReference type="InterPro" id="IPR036388">
    <property type="entry name" value="WH-like_DNA-bd_sf"/>
</dbReference>
<dbReference type="InterPro" id="IPR016159">
    <property type="entry name" value="Cullin_repeat-like_dom_sf"/>
</dbReference>
<dbReference type="FunFam" id="1.10.10.10:FF:000050">
    <property type="entry name" value="Cullin 4B"/>
    <property type="match status" value="1"/>
</dbReference>
<feature type="domain" description="Cullin family profile" evidence="12">
    <location>
        <begin position="365"/>
        <end position="597"/>
    </location>
</feature>
<dbReference type="InterPro" id="IPR059120">
    <property type="entry name" value="Cullin-like_AB"/>
</dbReference>
<evidence type="ECO:0000256" key="5">
    <source>
        <dbReference type="ARBA" id="ARBA00022763"/>
    </source>
</evidence>
<dbReference type="GO" id="GO:0006281">
    <property type="term" value="P:DNA repair"/>
    <property type="evidence" value="ECO:0007669"/>
    <property type="project" value="UniProtKB-KW"/>
</dbReference>
<evidence type="ECO:0000256" key="7">
    <source>
        <dbReference type="ARBA" id="ARBA00022843"/>
    </source>
</evidence>
<dbReference type="FunFam" id="1.20.1310.10:FF:000001">
    <property type="entry name" value="Cullin 3"/>
    <property type="match status" value="1"/>
</dbReference>
<dbReference type="AlphaFoldDB" id="A0AAN7NY52"/>
<dbReference type="EMBL" id="JARPUR010000005">
    <property type="protein sequence ID" value="KAK4875725.1"/>
    <property type="molecule type" value="Genomic_DNA"/>
</dbReference>
<dbReference type="GO" id="GO:0005634">
    <property type="term" value="C:nucleus"/>
    <property type="evidence" value="ECO:0007669"/>
    <property type="project" value="UniProtKB-ARBA"/>
</dbReference>
<evidence type="ECO:0000256" key="3">
    <source>
        <dbReference type="ARBA" id="ARBA00022499"/>
    </source>
</evidence>
<keyword evidence="3" id="KW-1017">Isopeptide bond</keyword>
<dbReference type="FunFam" id="1.20.1310.10:FF:000003">
    <property type="entry name" value="Cullin 4A"/>
    <property type="match status" value="1"/>
</dbReference>
<dbReference type="SMART" id="SM00182">
    <property type="entry name" value="CULLIN"/>
    <property type="match status" value="1"/>
</dbReference>
<gene>
    <name evidence="13" type="ORF">RN001_012147</name>
</gene>
<accession>A0AAN7NY52</accession>
<dbReference type="Pfam" id="PF26557">
    <property type="entry name" value="Cullin_AB"/>
    <property type="match status" value="1"/>
</dbReference>
<dbReference type="Gene3D" id="1.20.1310.10">
    <property type="entry name" value="Cullin Repeats"/>
    <property type="match status" value="4"/>
</dbReference>
<keyword evidence="7" id="KW-0832">Ubl conjugation</keyword>
<evidence type="ECO:0000256" key="6">
    <source>
        <dbReference type="ARBA" id="ARBA00022786"/>
    </source>
</evidence>
<dbReference type="SUPFAM" id="SSF75632">
    <property type="entry name" value="Cullin homology domain"/>
    <property type="match status" value="1"/>
</dbReference>
<dbReference type="InterPro" id="IPR019559">
    <property type="entry name" value="Cullin_neddylation_domain"/>
</dbReference>
<keyword evidence="6" id="KW-0833">Ubl conjugation pathway</keyword>
<dbReference type="Pfam" id="PF00888">
    <property type="entry name" value="Cullin"/>
    <property type="match status" value="1"/>
</dbReference>
<evidence type="ECO:0000313" key="13">
    <source>
        <dbReference type="EMBL" id="KAK4875725.1"/>
    </source>
</evidence>
<dbReference type="PANTHER" id="PTHR11932">
    <property type="entry name" value="CULLIN"/>
    <property type="match status" value="1"/>
</dbReference>
<dbReference type="InterPro" id="IPR045093">
    <property type="entry name" value="Cullin"/>
</dbReference>
<reference evidence="14" key="1">
    <citation type="submission" date="2023-01" db="EMBL/GenBank/DDBJ databases">
        <title>Key to firefly adult light organ development and bioluminescence: homeobox transcription factors regulate luciferase expression and transportation to peroxisome.</title>
        <authorList>
            <person name="Fu X."/>
        </authorList>
    </citation>
    <scope>NUCLEOTIDE SEQUENCE [LARGE SCALE GENOMIC DNA]</scope>
</reference>
<dbReference type="InterPro" id="IPR001373">
    <property type="entry name" value="Cullin_N"/>
</dbReference>
<proteinExistence type="inferred from homology"/>
<dbReference type="FunFam" id="3.30.230.130:FF:000001">
    <property type="entry name" value="Cullin 4A"/>
    <property type="match status" value="1"/>
</dbReference>
<evidence type="ECO:0000256" key="9">
    <source>
        <dbReference type="ARBA" id="ARBA00069613"/>
    </source>
</evidence>
<dbReference type="InterPro" id="IPR036390">
    <property type="entry name" value="WH_DNA-bd_sf"/>
</dbReference>
<evidence type="ECO:0000259" key="12">
    <source>
        <dbReference type="PROSITE" id="PS50069"/>
    </source>
</evidence>
<dbReference type="FunFam" id="1.20.1310.10:FF:000004">
    <property type="entry name" value="Cullin 4B"/>
    <property type="match status" value="1"/>
</dbReference>
<dbReference type="SUPFAM" id="SSF74788">
    <property type="entry name" value="Cullin repeat-like"/>
    <property type="match status" value="1"/>
</dbReference>
<dbReference type="Proteomes" id="UP001353858">
    <property type="component" value="Unassembled WGS sequence"/>
</dbReference>
<dbReference type="PROSITE" id="PS50069">
    <property type="entry name" value="CULLIN_2"/>
    <property type="match status" value="1"/>
</dbReference>
<dbReference type="GO" id="GO:0031464">
    <property type="term" value="C:Cul4A-RING E3 ubiquitin ligase complex"/>
    <property type="evidence" value="ECO:0007669"/>
    <property type="project" value="UniProtKB-ARBA"/>
</dbReference>
<name>A0AAN7NY52_9COLE</name>
<evidence type="ECO:0000256" key="1">
    <source>
        <dbReference type="ARBA" id="ARBA00004906"/>
    </source>
</evidence>
<dbReference type="GO" id="GO:0006511">
    <property type="term" value="P:ubiquitin-dependent protein catabolic process"/>
    <property type="evidence" value="ECO:0007669"/>
    <property type="project" value="InterPro"/>
</dbReference>
<sequence>MKSLNNIVIKNFKGLPKMPETFFNDGWKKLKIGVQAIYTSQPLEQSFEELYRIVENLCTYNHGRFLYVNLYETTEIHLKSELLPSISKEIDFLGTMNYAWVTFCRQINTIKNIFLYLDRTYVLDNHCLLSIWYMSLSLFKENIVLNGFLRPKLIDGLLYLIYQERQGVVVDKNLLKSLISMLTTLQVYDMIFEVPFLHATEILYKTEGENLIQNYHIVKYLQHVDQRLKEEHVRVINYLNSYTGITLKDVLVHQLLTPHLKTILSTGVSELLEKNILNETGLLYKLVGLFPSGRNELCTAFSEYLKKRGRLIVIDPENDKNMIQDLIDFKDKVDVIVSECFENNFKYSEAVRESFKFFINQRHNKPSELLAKFVDGKMRSKDLSEDEIEDILQKVMILFRFVQGKDVFEAFYKRDMAKRLLVGKSTSQDAENSMISKLKSECGGGFTSRLEGMFKDITVSQGINSAFRQHLNHVYSAGDGSKNLNIDMCVNVLTSSYWPNYPSYDVNLPQEMALYQNIFLKFYMASHSGRKLIWQPNLGHCIVKVEFTCGKKELQVSLFQTIVLLLFNNNNEIPYKDIQEAINLEGNELQRTLQSLACGKSRVLQKTPKGKDITDTDFFNFNDDFTDKLFRVKINQVQMKETVEEQRATEESVIQDRQFQIDAAIVRIMKQKKTLTHNLLITELYEMLDIPVKPADLKKRIEQLIDRDYIERDHNNSTIYKYIA</sequence>
<dbReference type="InterPro" id="IPR016157">
    <property type="entry name" value="Cullin_CS"/>
</dbReference>
<dbReference type="Pfam" id="PF10557">
    <property type="entry name" value="Cullin_Nedd8"/>
    <property type="match status" value="1"/>
</dbReference>
<comment type="caution">
    <text evidence="13">The sequence shown here is derived from an EMBL/GenBank/DDBJ whole genome shotgun (WGS) entry which is preliminary data.</text>
</comment>
<keyword evidence="8" id="KW-0234">DNA repair</keyword>
<dbReference type="SMART" id="SM00884">
    <property type="entry name" value="Cullin_Nedd8"/>
    <property type="match status" value="1"/>
</dbReference>
<dbReference type="SUPFAM" id="SSF46785">
    <property type="entry name" value="Winged helix' DNA-binding domain"/>
    <property type="match status" value="1"/>
</dbReference>
<evidence type="ECO:0000256" key="2">
    <source>
        <dbReference type="ARBA" id="ARBA00006019"/>
    </source>
</evidence>
<dbReference type="Gene3D" id="1.10.10.10">
    <property type="entry name" value="Winged helix-like DNA-binding domain superfamily/Winged helix DNA-binding domain"/>
    <property type="match status" value="1"/>
</dbReference>
<dbReference type="InterPro" id="IPR016158">
    <property type="entry name" value="Cullin_homology"/>
</dbReference>
<keyword evidence="4" id="KW-0597">Phosphoprotein</keyword>
<dbReference type="Gene3D" id="3.30.230.130">
    <property type="entry name" value="Cullin, Chain C, Domain 2"/>
    <property type="match status" value="1"/>
</dbReference>
<keyword evidence="14" id="KW-1185">Reference proteome</keyword>
<organism evidence="13 14">
    <name type="scientific">Aquatica leii</name>
    <dbReference type="NCBI Taxonomy" id="1421715"/>
    <lineage>
        <taxon>Eukaryota</taxon>
        <taxon>Metazoa</taxon>
        <taxon>Ecdysozoa</taxon>
        <taxon>Arthropoda</taxon>
        <taxon>Hexapoda</taxon>
        <taxon>Insecta</taxon>
        <taxon>Pterygota</taxon>
        <taxon>Neoptera</taxon>
        <taxon>Endopterygota</taxon>
        <taxon>Coleoptera</taxon>
        <taxon>Polyphaga</taxon>
        <taxon>Elateriformia</taxon>
        <taxon>Elateroidea</taxon>
        <taxon>Lampyridae</taxon>
        <taxon>Luciolinae</taxon>
        <taxon>Aquatica</taxon>
    </lineage>
</organism>
<evidence type="ECO:0000313" key="14">
    <source>
        <dbReference type="Proteomes" id="UP001353858"/>
    </source>
</evidence>
<evidence type="ECO:0000256" key="8">
    <source>
        <dbReference type="ARBA" id="ARBA00023204"/>
    </source>
</evidence>
<comment type="similarity">
    <text evidence="2 10 11">Belongs to the cullin family.</text>
</comment>
<keyword evidence="5" id="KW-0227">DNA damage</keyword>
<dbReference type="GO" id="GO:0031625">
    <property type="term" value="F:ubiquitin protein ligase binding"/>
    <property type="evidence" value="ECO:0007669"/>
    <property type="project" value="InterPro"/>
</dbReference>
<dbReference type="PROSITE" id="PS01256">
    <property type="entry name" value="CULLIN_1"/>
    <property type="match status" value="1"/>
</dbReference>
<evidence type="ECO:0000256" key="4">
    <source>
        <dbReference type="ARBA" id="ARBA00022553"/>
    </source>
</evidence>
<evidence type="ECO:0000256" key="10">
    <source>
        <dbReference type="PROSITE-ProRule" id="PRU00330"/>
    </source>
</evidence>
<protein>
    <recommendedName>
        <fullName evidence="9">Cullin-4</fullName>
    </recommendedName>
</protein>
<dbReference type="GO" id="GO:0042254">
    <property type="term" value="P:ribosome biogenesis"/>
    <property type="evidence" value="ECO:0007669"/>
    <property type="project" value="UniProtKB-ARBA"/>
</dbReference>
<dbReference type="InterPro" id="IPR036317">
    <property type="entry name" value="Cullin_homology_sf"/>
</dbReference>
<evidence type="ECO:0000256" key="11">
    <source>
        <dbReference type="RuleBase" id="RU003829"/>
    </source>
</evidence>